<feature type="region of interest" description="Disordered" evidence="1">
    <location>
        <begin position="1"/>
        <end position="39"/>
    </location>
</feature>
<accession>A0ABN8Z670</accession>
<evidence type="ECO:0000313" key="3">
    <source>
        <dbReference type="Proteomes" id="UP001176941"/>
    </source>
</evidence>
<proteinExistence type="predicted"/>
<sequence length="270" mass="28249">MPSSRDLSPVGKHRRPRREDIHSPLLGGVTTHRPPRCPCQHPHPFLAPPSLMAPSAGGLQAPSGAVLRGPSVSAGVTALPAGGSSQTVPSLSLPVLTLSYPARLTVRAADAGALPGAPRQPPAGPQTLPLAPLSAHARTAKCPLRATASVHAKLALTLSATSEPRVRQARLEAPMRLLAALGTHIPLPRTPELPWPRVHPPAGRSAAPWAEPGLPGRVPRGLRPCPRAPQRLTAPAGREQSRLVQAHPHPPTLALVLTLKRHPDACIPPQ</sequence>
<keyword evidence="3" id="KW-1185">Reference proteome</keyword>
<organism evidence="2 3">
    <name type="scientific">Rangifer tarandus platyrhynchus</name>
    <name type="common">Svalbard reindeer</name>
    <dbReference type="NCBI Taxonomy" id="3082113"/>
    <lineage>
        <taxon>Eukaryota</taxon>
        <taxon>Metazoa</taxon>
        <taxon>Chordata</taxon>
        <taxon>Craniata</taxon>
        <taxon>Vertebrata</taxon>
        <taxon>Euteleostomi</taxon>
        <taxon>Mammalia</taxon>
        <taxon>Eutheria</taxon>
        <taxon>Laurasiatheria</taxon>
        <taxon>Artiodactyla</taxon>
        <taxon>Ruminantia</taxon>
        <taxon>Pecora</taxon>
        <taxon>Cervidae</taxon>
        <taxon>Odocoileinae</taxon>
        <taxon>Rangifer</taxon>
    </lineage>
</organism>
<gene>
    <name evidence="2" type="ORF">MRATA1EN1_LOCUS16361</name>
</gene>
<name>A0ABN8Z670_RANTA</name>
<evidence type="ECO:0000256" key="1">
    <source>
        <dbReference type="SAM" id="MobiDB-lite"/>
    </source>
</evidence>
<dbReference type="EMBL" id="OX459962">
    <property type="protein sequence ID" value="CAI9167399.1"/>
    <property type="molecule type" value="Genomic_DNA"/>
</dbReference>
<reference evidence="2" key="1">
    <citation type="submission" date="2023-04" db="EMBL/GenBank/DDBJ databases">
        <authorList>
            <consortium name="ELIXIR-Norway"/>
        </authorList>
    </citation>
    <scope>NUCLEOTIDE SEQUENCE [LARGE SCALE GENOMIC DNA]</scope>
</reference>
<evidence type="ECO:0000313" key="2">
    <source>
        <dbReference type="EMBL" id="CAI9167399.1"/>
    </source>
</evidence>
<protein>
    <submittedName>
        <fullName evidence="2">Uncharacterized protein</fullName>
    </submittedName>
</protein>
<feature type="region of interest" description="Disordered" evidence="1">
    <location>
        <begin position="217"/>
        <end position="242"/>
    </location>
</feature>
<dbReference type="Proteomes" id="UP001176941">
    <property type="component" value="Chromosome 26"/>
</dbReference>